<accession>A0ABW5UGQ9</accession>
<dbReference type="Proteomes" id="UP001597418">
    <property type="component" value="Unassembled WGS sequence"/>
</dbReference>
<dbReference type="RefSeq" id="WP_380885033.1">
    <property type="nucleotide sequence ID" value="NZ_JBHUMB010000014.1"/>
</dbReference>
<feature type="transmembrane region" description="Helical" evidence="6">
    <location>
        <begin position="253"/>
        <end position="271"/>
    </location>
</feature>
<feature type="transmembrane region" description="Helical" evidence="6">
    <location>
        <begin position="211"/>
        <end position="233"/>
    </location>
</feature>
<dbReference type="InterPro" id="IPR011701">
    <property type="entry name" value="MFS"/>
</dbReference>
<comment type="subcellular location">
    <subcellularLocation>
        <location evidence="1">Cell inner membrane</location>
        <topology evidence="1">Multi-pass membrane protein</topology>
    </subcellularLocation>
</comment>
<protein>
    <submittedName>
        <fullName evidence="8">MFS transporter</fullName>
    </submittedName>
</protein>
<keyword evidence="4 6" id="KW-1133">Transmembrane helix</keyword>
<keyword evidence="9" id="KW-1185">Reference proteome</keyword>
<feature type="domain" description="Major facilitator superfamily (MFS) profile" evidence="7">
    <location>
        <begin position="8"/>
        <end position="384"/>
    </location>
</feature>
<feature type="transmembrane region" description="Helical" evidence="6">
    <location>
        <begin position="164"/>
        <end position="183"/>
    </location>
</feature>
<dbReference type="PANTHER" id="PTHR43702">
    <property type="entry name" value="L-FUCOSE-PROTON SYMPORTER"/>
    <property type="match status" value="1"/>
</dbReference>
<feature type="transmembrane region" description="Helical" evidence="6">
    <location>
        <begin position="301"/>
        <end position="325"/>
    </location>
</feature>
<evidence type="ECO:0000256" key="4">
    <source>
        <dbReference type="ARBA" id="ARBA00022989"/>
    </source>
</evidence>
<dbReference type="PROSITE" id="PS50850">
    <property type="entry name" value="MFS"/>
    <property type="match status" value="1"/>
</dbReference>
<dbReference type="Gene3D" id="1.20.1250.20">
    <property type="entry name" value="MFS general substrate transporter like domains"/>
    <property type="match status" value="2"/>
</dbReference>
<dbReference type="InterPro" id="IPR036259">
    <property type="entry name" value="MFS_trans_sf"/>
</dbReference>
<dbReference type="Pfam" id="PF07690">
    <property type="entry name" value="MFS_1"/>
    <property type="match status" value="1"/>
</dbReference>
<gene>
    <name evidence="8" type="ORF">ACFSQ6_12935</name>
</gene>
<keyword evidence="5 6" id="KW-0472">Membrane</keyword>
<evidence type="ECO:0000313" key="8">
    <source>
        <dbReference type="EMBL" id="MFD2744296.1"/>
    </source>
</evidence>
<feature type="transmembrane region" description="Helical" evidence="6">
    <location>
        <begin position="362"/>
        <end position="381"/>
    </location>
</feature>
<evidence type="ECO:0000313" key="9">
    <source>
        <dbReference type="Proteomes" id="UP001597418"/>
    </source>
</evidence>
<dbReference type="PANTHER" id="PTHR43702:SF3">
    <property type="entry name" value="PROTEIN TSGA"/>
    <property type="match status" value="1"/>
</dbReference>
<feature type="transmembrane region" description="Helical" evidence="6">
    <location>
        <begin position="48"/>
        <end position="70"/>
    </location>
</feature>
<comment type="caution">
    <text evidence="8">The sequence shown here is derived from an EMBL/GenBank/DDBJ whole genome shotgun (WGS) entry which is preliminary data.</text>
</comment>
<evidence type="ECO:0000256" key="5">
    <source>
        <dbReference type="ARBA" id="ARBA00023136"/>
    </source>
</evidence>
<feature type="transmembrane region" description="Helical" evidence="6">
    <location>
        <begin position="77"/>
        <end position="96"/>
    </location>
</feature>
<sequence>MQYHQKNNSFFVLLPIFVNFFIMGFVDVVGVATNYVKKDFVLSDTMASFIPMMVFVWFAICAVPTGLLMSKIGRQKTVGLSLVVTVIAMVIPYIAYSYLGVLIAFALLGIGNTILQVALNPLAASVVKKERLTSILTMGQFVKAVSSFLGPILVGYAASFLDNWRFIFLFYGIAAMLSMVVLYTMQSEEIVESDVQTSSFSNVLALLKDKYLVQCIIVIILVVGIDVGLNTSIPQLLMQRVAMTLDEATLGTSLYFAMRTIGTLMGAILLVKWSALKFFRTTIVLAIIAFVGLMFSTSLWMLLLCIGIVGLACANIFSIIFSLALQHDMKHANAISALMIMGVSGGALVLPLQGLITDATSFTAGLSVILVSMLIISRISYEFE</sequence>
<evidence type="ECO:0000256" key="1">
    <source>
        <dbReference type="ARBA" id="ARBA00004429"/>
    </source>
</evidence>
<proteinExistence type="predicted"/>
<evidence type="ECO:0000256" key="2">
    <source>
        <dbReference type="ARBA" id="ARBA00022475"/>
    </source>
</evidence>
<feature type="transmembrane region" description="Helical" evidence="6">
    <location>
        <begin position="102"/>
        <end position="123"/>
    </location>
</feature>
<dbReference type="EMBL" id="JBHUMB010000014">
    <property type="protein sequence ID" value="MFD2744296.1"/>
    <property type="molecule type" value="Genomic_DNA"/>
</dbReference>
<feature type="transmembrane region" description="Helical" evidence="6">
    <location>
        <begin position="12"/>
        <end position="36"/>
    </location>
</feature>
<dbReference type="InterPro" id="IPR020846">
    <property type="entry name" value="MFS_dom"/>
</dbReference>
<feature type="transmembrane region" description="Helical" evidence="6">
    <location>
        <begin position="337"/>
        <end position="356"/>
    </location>
</feature>
<feature type="transmembrane region" description="Helical" evidence="6">
    <location>
        <begin position="278"/>
        <end position="295"/>
    </location>
</feature>
<name>A0ABW5UGQ9_9SPHI</name>
<evidence type="ECO:0000256" key="6">
    <source>
        <dbReference type="SAM" id="Phobius"/>
    </source>
</evidence>
<dbReference type="SUPFAM" id="SSF103473">
    <property type="entry name" value="MFS general substrate transporter"/>
    <property type="match status" value="1"/>
</dbReference>
<evidence type="ECO:0000259" key="7">
    <source>
        <dbReference type="PROSITE" id="PS50850"/>
    </source>
</evidence>
<reference evidence="9" key="1">
    <citation type="journal article" date="2019" name="Int. J. Syst. Evol. Microbiol.">
        <title>The Global Catalogue of Microorganisms (GCM) 10K type strain sequencing project: providing services to taxonomists for standard genome sequencing and annotation.</title>
        <authorList>
            <consortium name="The Broad Institute Genomics Platform"/>
            <consortium name="The Broad Institute Genome Sequencing Center for Infectious Disease"/>
            <person name="Wu L."/>
            <person name="Ma J."/>
        </authorList>
    </citation>
    <scope>NUCLEOTIDE SEQUENCE [LARGE SCALE GENOMIC DNA]</scope>
    <source>
        <strain evidence="9">KCTC 42247</strain>
    </source>
</reference>
<feature type="transmembrane region" description="Helical" evidence="6">
    <location>
        <begin position="135"/>
        <end position="158"/>
    </location>
</feature>
<dbReference type="InterPro" id="IPR050375">
    <property type="entry name" value="MFS_TsgA-like"/>
</dbReference>
<keyword evidence="2" id="KW-1003">Cell membrane</keyword>
<organism evidence="8 9">
    <name type="scientific">Sphingobacterium populi</name>
    <dbReference type="NCBI Taxonomy" id="1812824"/>
    <lineage>
        <taxon>Bacteria</taxon>
        <taxon>Pseudomonadati</taxon>
        <taxon>Bacteroidota</taxon>
        <taxon>Sphingobacteriia</taxon>
        <taxon>Sphingobacteriales</taxon>
        <taxon>Sphingobacteriaceae</taxon>
        <taxon>Sphingobacterium</taxon>
    </lineage>
</organism>
<evidence type="ECO:0000256" key="3">
    <source>
        <dbReference type="ARBA" id="ARBA00022692"/>
    </source>
</evidence>
<keyword evidence="3 6" id="KW-0812">Transmembrane</keyword>